<dbReference type="GeneID" id="17259552"/>
<dbReference type="GO" id="GO:0022857">
    <property type="term" value="F:transmembrane transporter activity"/>
    <property type="evidence" value="ECO:0007669"/>
    <property type="project" value="InterPro"/>
</dbReference>
<dbReference type="Proteomes" id="UP000013827">
    <property type="component" value="Unassembled WGS sequence"/>
</dbReference>
<sequence>MCPSAASPGRNAPLLHTASSTAESERRVGACSLVVIGFFWVSGGIYGSEDLLSAGPPLVIFGFVLTVALTFALPNALMTAELATFLPADGGQVAWVYEALGSVGHHNALWGNTLDLPGGTDA</sequence>
<protein>
    <recommendedName>
        <fullName evidence="7">Amino acid permease/ SLC12A domain-containing protein</fullName>
    </recommendedName>
</protein>
<dbReference type="PANTHER" id="PTHR45826">
    <property type="entry name" value="POLYAMINE TRANSPORTER PUT1"/>
    <property type="match status" value="1"/>
</dbReference>
<evidence type="ECO:0000313" key="6">
    <source>
        <dbReference type="Proteomes" id="UP000013827"/>
    </source>
</evidence>
<reference evidence="5" key="2">
    <citation type="submission" date="2024-10" db="UniProtKB">
        <authorList>
            <consortium name="EnsemblProtists"/>
        </authorList>
    </citation>
    <scope>IDENTIFICATION</scope>
</reference>
<keyword evidence="2" id="KW-0813">Transport</keyword>
<dbReference type="HOGENOM" id="CLU_2031066_0_0_1"/>
<dbReference type="PANTHER" id="PTHR45826:SF2">
    <property type="entry name" value="AMINO ACID TRANSPORTER"/>
    <property type="match status" value="1"/>
</dbReference>
<dbReference type="AlphaFoldDB" id="A0A0D3IQ58"/>
<keyword evidence="3" id="KW-1003">Cell membrane</keyword>
<dbReference type="STRING" id="2903.R1BTD0"/>
<dbReference type="Gene3D" id="1.20.1740.10">
    <property type="entry name" value="Amino acid/polyamine transporter I"/>
    <property type="match status" value="1"/>
</dbReference>
<evidence type="ECO:0000256" key="2">
    <source>
        <dbReference type="ARBA" id="ARBA00022448"/>
    </source>
</evidence>
<reference evidence="6" key="1">
    <citation type="journal article" date="2013" name="Nature">
        <title>Pan genome of the phytoplankton Emiliania underpins its global distribution.</title>
        <authorList>
            <person name="Read B.A."/>
            <person name="Kegel J."/>
            <person name="Klute M.J."/>
            <person name="Kuo A."/>
            <person name="Lefebvre S.C."/>
            <person name="Maumus F."/>
            <person name="Mayer C."/>
            <person name="Miller J."/>
            <person name="Monier A."/>
            <person name="Salamov A."/>
            <person name="Young J."/>
            <person name="Aguilar M."/>
            <person name="Claverie J.M."/>
            <person name="Frickenhaus S."/>
            <person name="Gonzalez K."/>
            <person name="Herman E.K."/>
            <person name="Lin Y.C."/>
            <person name="Napier J."/>
            <person name="Ogata H."/>
            <person name="Sarno A.F."/>
            <person name="Shmutz J."/>
            <person name="Schroeder D."/>
            <person name="de Vargas C."/>
            <person name="Verret F."/>
            <person name="von Dassow P."/>
            <person name="Valentin K."/>
            <person name="Van de Peer Y."/>
            <person name="Wheeler G."/>
            <person name="Dacks J.B."/>
            <person name="Delwiche C.F."/>
            <person name="Dyhrman S.T."/>
            <person name="Glockner G."/>
            <person name="John U."/>
            <person name="Richards T."/>
            <person name="Worden A.Z."/>
            <person name="Zhang X."/>
            <person name="Grigoriev I.V."/>
            <person name="Allen A.E."/>
            <person name="Bidle K."/>
            <person name="Borodovsky M."/>
            <person name="Bowler C."/>
            <person name="Brownlee C."/>
            <person name="Cock J.M."/>
            <person name="Elias M."/>
            <person name="Gladyshev V.N."/>
            <person name="Groth M."/>
            <person name="Guda C."/>
            <person name="Hadaegh A."/>
            <person name="Iglesias-Rodriguez M.D."/>
            <person name="Jenkins J."/>
            <person name="Jones B.M."/>
            <person name="Lawson T."/>
            <person name="Leese F."/>
            <person name="Lindquist E."/>
            <person name="Lobanov A."/>
            <person name="Lomsadze A."/>
            <person name="Malik S.B."/>
            <person name="Marsh M.E."/>
            <person name="Mackinder L."/>
            <person name="Mock T."/>
            <person name="Mueller-Roeber B."/>
            <person name="Pagarete A."/>
            <person name="Parker M."/>
            <person name="Probert I."/>
            <person name="Quesneville H."/>
            <person name="Raines C."/>
            <person name="Rensing S.A."/>
            <person name="Riano-Pachon D.M."/>
            <person name="Richier S."/>
            <person name="Rokitta S."/>
            <person name="Shiraiwa Y."/>
            <person name="Soanes D.M."/>
            <person name="van der Giezen M."/>
            <person name="Wahlund T.M."/>
            <person name="Williams B."/>
            <person name="Wilson W."/>
            <person name="Wolfe G."/>
            <person name="Wurch L.L."/>
        </authorList>
    </citation>
    <scope>NUCLEOTIDE SEQUENCE</scope>
</reference>
<organism evidence="5 6">
    <name type="scientific">Emiliania huxleyi (strain CCMP1516)</name>
    <dbReference type="NCBI Taxonomy" id="280463"/>
    <lineage>
        <taxon>Eukaryota</taxon>
        <taxon>Haptista</taxon>
        <taxon>Haptophyta</taxon>
        <taxon>Prymnesiophyceae</taxon>
        <taxon>Isochrysidales</taxon>
        <taxon>Noelaerhabdaceae</taxon>
        <taxon>Emiliania</taxon>
    </lineage>
</organism>
<evidence type="ECO:0000256" key="1">
    <source>
        <dbReference type="ARBA" id="ARBA00004651"/>
    </source>
</evidence>
<dbReference type="KEGG" id="ehx:EMIHUDRAFT_246853"/>
<dbReference type="EnsemblProtists" id="EOD13393">
    <property type="protein sequence ID" value="EOD13393"/>
    <property type="gene ID" value="EMIHUDRAFT_246853"/>
</dbReference>
<evidence type="ECO:0000313" key="5">
    <source>
        <dbReference type="EnsemblProtists" id="EOD13393"/>
    </source>
</evidence>
<dbReference type="eggNOG" id="KOG1287">
    <property type="taxonomic scope" value="Eukaryota"/>
</dbReference>
<dbReference type="PaxDb" id="2903-EOD13393"/>
<comment type="subcellular location">
    <subcellularLocation>
        <location evidence="1">Cell membrane</location>
        <topology evidence="1">Multi-pass membrane protein</topology>
    </subcellularLocation>
</comment>
<dbReference type="InterPro" id="IPR044566">
    <property type="entry name" value="RMV1-like"/>
</dbReference>
<feature type="transmembrane region" description="Helical" evidence="4">
    <location>
        <begin position="58"/>
        <end position="77"/>
    </location>
</feature>
<evidence type="ECO:0000256" key="3">
    <source>
        <dbReference type="ARBA" id="ARBA00022475"/>
    </source>
</evidence>
<keyword evidence="4" id="KW-0472">Membrane</keyword>
<keyword evidence="6" id="KW-1185">Reference proteome</keyword>
<keyword evidence="4" id="KW-1133">Transmembrane helix</keyword>
<evidence type="ECO:0000256" key="4">
    <source>
        <dbReference type="SAM" id="Phobius"/>
    </source>
</evidence>
<proteinExistence type="predicted"/>
<accession>A0A0D3IQ58</accession>
<evidence type="ECO:0008006" key="7">
    <source>
        <dbReference type="Google" id="ProtNLM"/>
    </source>
</evidence>
<name>A0A0D3IQ58_EMIH1</name>
<keyword evidence="4" id="KW-0812">Transmembrane</keyword>
<feature type="transmembrane region" description="Helical" evidence="4">
    <location>
        <begin position="28"/>
        <end position="46"/>
    </location>
</feature>
<dbReference type="RefSeq" id="XP_005765822.1">
    <property type="nucleotide sequence ID" value="XM_005765765.1"/>
</dbReference>
<dbReference type="GO" id="GO:0005886">
    <property type="term" value="C:plasma membrane"/>
    <property type="evidence" value="ECO:0007669"/>
    <property type="project" value="UniProtKB-SubCell"/>
</dbReference>